<feature type="active site" description="Proton acceptor" evidence="4">
    <location>
        <position position="366"/>
    </location>
</feature>
<feature type="active site" description="Nucleophile" evidence="4">
    <location>
        <position position="173"/>
    </location>
</feature>
<feature type="active site" description="Proton donor" evidence="4">
    <location>
        <position position="301"/>
    </location>
</feature>
<dbReference type="PANTHER" id="PTHR21661:SF35">
    <property type="entry name" value="EPOXIDE HYDROLASE"/>
    <property type="match status" value="1"/>
</dbReference>
<proteinExistence type="inferred from homology"/>
<dbReference type="Proteomes" id="UP000198598">
    <property type="component" value="Unassembled WGS sequence"/>
</dbReference>
<dbReference type="InterPro" id="IPR010497">
    <property type="entry name" value="Epoxide_hydro_N"/>
</dbReference>
<dbReference type="OrthoDB" id="9780765at2"/>
<protein>
    <submittedName>
        <fullName evidence="6">Pimeloyl-ACP methyl ester carboxylesterase</fullName>
    </submittedName>
</protein>
<dbReference type="GO" id="GO:0097176">
    <property type="term" value="P:epoxide metabolic process"/>
    <property type="evidence" value="ECO:0007669"/>
    <property type="project" value="TreeGrafter"/>
</dbReference>
<dbReference type="InterPro" id="IPR029058">
    <property type="entry name" value="AB_hydrolase_fold"/>
</dbReference>
<reference evidence="6 7" key="1">
    <citation type="submission" date="2016-10" db="EMBL/GenBank/DDBJ databases">
        <authorList>
            <person name="de Groot N.N."/>
        </authorList>
    </citation>
    <scope>NUCLEOTIDE SEQUENCE [LARGE SCALE GENOMIC DNA]</scope>
    <source>
        <strain evidence="6 7">DSM 26130</strain>
    </source>
</reference>
<keyword evidence="3" id="KW-0378">Hydrolase</keyword>
<dbReference type="SUPFAM" id="SSF53474">
    <property type="entry name" value="alpha/beta-Hydrolases"/>
    <property type="match status" value="1"/>
</dbReference>
<organism evidence="6 7">
    <name type="scientific">Spirosoma endophyticum</name>
    <dbReference type="NCBI Taxonomy" id="662367"/>
    <lineage>
        <taxon>Bacteria</taxon>
        <taxon>Pseudomonadati</taxon>
        <taxon>Bacteroidota</taxon>
        <taxon>Cytophagia</taxon>
        <taxon>Cytophagales</taxon>
        <taxon>Cytophagaceae</taxon>
        <taxon>Spirosoma</taxon>
    </lineage>
</organism>
<evidence type="ECO:0000256" key="3">
    <source>
        <dbReference type="ARBA" id="ARBA00022801"/>
    </source>
</evidence>
<dbReference type="RefSeq" id="WP_093822522.1">
    <property type="nucleotide sequence ID" value="NZ_FOLQ01000001.1"/>
</dbReference>
<comment type="similarity">
    <text evidence="1">Belongs to the peptidase S33 family.</text>
</comment>
<dbReference type="InterPro" id="IPR016292">
    <property type="entry name" value="Epoxide_hydrolase"/>
</dbReference>
<dbReference type="PRINTS" id="PR00412">
    <property type="entry name" value="EPOXHYDRLASE"/>
</dbReference>
<dbReference type="STRING" id="662367.SAMN05216167_101111"/>
<dbReference type="Pfam" id="PF06441">
    <property type="entry name" value="EHN"/>
    <property type="match status" value="1"/>
</dbReference>
<dbReference type="Gene3D" id="3.40.50.1820">
    <property type="entry name" value="alpha/beta hydrolase"/>
    <property type="match status" value="1"/>
</dbReference>
<accession>A0A1I1F0Z4</accession>
<evidence type="ECO:0000256" key="4">
    <source>
        <dbReference type="PIRSR" id="PIRSR001112-1"/>
    </source>
</evidence>
<evidence type="ECO:0000259" key="5">
    <source>
        <dbReference type="Pfam" id="PF06441"/>
    </source>
</evidence>
<gene>
    <name evidence="6" type="ORF">SAMN05216167_101111</name>
</gene>
<keyword evidence="7" id="KW-1185">Reference proteome</keyword>
<evidence type="ECO:0000256" key="2">
    <source>
        <dbReference type="ARBA" id="ARBA00022797"/>
    </source>
</evidence>
<evidence type="ECO:0000313" key="6">
    <source>
        <dbReference type="EMBL" id="SFB92562.1"/>
    </source>
</evidence>
<dbReference type="EMBL" id="FOLQ01000001">
    <property type="protein sequence ID" value="SFB92562.1"/>
    <property type="molecule type" value="Genomic_DNA"/>
</dbReference>
<keyword evidence="2" id="KW-0058">Aromatic hydrocarbons catabolism</keyword>
<sequence length="392" mass="44724">MVHPFTISVDPAILKNLQDRLASTRWPDQVDNEQWQAGTNEAYLQQLCTYWQHDFDWKKQQDYLNTFSHFKATIDNYGLHFIHQKGEGNQSIPLLMTHGWPDSFVRFLKIIPLLTKADENGLSFDVIVPSIPGHGFSDIPTETGMNNKQIASLFAKLMTDELGYTKFMAHGGDAGSEITEQIALYHADSLLGIHLTDIPYHHIIVTDETKLGRNEKKYKEDVTQWQQTEGAYNAVQSTKPQTLAYGLNDSPAGLAAWIIEKFYAWSDCDGDLESCFTKDELVTNITIYWVTQTINSSFRRYRETMTDMMQEMFNPLQKLNPFDKTGTKPNVPTAVAQFQTDLLPPQDFANQFFSIHQWNKMPKGGHFAAMEQPDLLADDIRAFVRTLKVATP</sequence>
<evidence type="ECO:0000313" key="7">
    <source>
        <dbReference type="Proteomes" id="UP000198598"/>
    </source>
</evidence>
<dbReference type="InterPro" id="IPR000639">
    <property type="entry name" value="Epox_hydrolase-like"/>
</dbReference>
<evidence type="ECO:0000256" key="1">
    <source>
        <dbReference type="ARBA" id="ARBA00010088"/>
    </source>
</evidence>
<dbReference type="GO" id="GO:0004301">
    <property type="term" value="F:epoxide hydrolase activity"/>
    <property type="evidence" value="ECO:0007669"/>
    <property type="project" value="TreeGrafter"/>
</dbReference>
<dbReference type="AlphaFoldDB" id="A0A1I1F0Z4"/>
<dbReference type="PIRSF" id="PIRSF001112">
    <property type="entry name" value="Epoxide_hydrolase"/>
    <property type="match status" value="1"/>
</dbReference>
<name>A0A1I1F0Z4_9BACT</name>
<dbReference type="PANTHER" id="PTHR21661">
    <property type="entry name" value="EPOXIDE HYDROLASE 1-RELATED"/>
    <property type="match status" value="1"/>
</dbReference>
<feature type="domain" description="Epoxide hydrolase N-terminal" evidence="5">
    <location>
        <begin position="2"/>
        <end position="107"/>
    </location>
</feature>